<accession>A0AA88HJL1</accession>
<evidence type="ECO:0000259" key="9">
    <source>
        <dbReference type="Pfam" id="PF26052"/>
    </source>
</evidence>
<feature type="coiled-coil region" evidence="7">
    <location>
        <begin position="188"/>
        <end position="341"/>
    </location>
</feature>
<keyword evidence="6" id="KW-0808">Transferase</keyword>
<dbReference type="GO" id="GO:0016567">
    <property type="term" value="P:protein ubiquitination"/>
    <property type="evidence" value="ECO:0007669"/>
    <property type="project" value="UniProtKB-UniRule"/>
</dbReference>
<keyword evidence="3 6" id="KW-0863">Zinc-finger</keyword>
<keyword evidence="6" id="KW-0833">Ubl conjugation pathway</keyword>
<organism evidence="10 11">
    <name type="scientific">Artemia franciscana</name>
    <name type="common">Brine shrimp</name>
    <name type="synonym">Artemia sanfranciscana</name>
    <dbReference type="NCBI Taxonomy" id="6661"/>
    <lineage>
        <taxon>Eukaryota</taxon>
        <taxon>Metazoa</taxon>
        <taxon>Ecdysozoa</taxon>
        <taxon>Arthropoda</taxon>
        <taxon>Crustacea</taxon>
        <taxon>Branchiopoda</taxon>
        <taxon>Anostraca</taxon>
        <taxon>Artemiidae</taxon>
        <taxon>Artemia</taxon>
    </lineage>
</organism>
<dbReference type="GO" id="GO:0061630">
    <property type="term" value="F:ubiquitin protein ligase activity"/>
    <property type="evidence" value="ECO:0007669"/>
    <property type="project" value="UniProtKB-EC"/>
</dbReference>
<dbReference type="PANTHER" id="PTHR23163">
    <property type="entry name" value="RING FINGER PROTEIN-RELATED"/>
    <property type="match status" value="1"/>
</dbReference>
<proteinExistence type="inferred from homology"/>
<feature type="compositionally biased region" description="Basic and acidic residues" evidence="8">
    <location>
        <begin position="535"/>
        <end position="560"/>
    </location>
</feature>
<dbReference type="AlphaFoldDB" id="A0AA88HJL1"/>
<evidence type="ECO:0000256" key="4">
    <source>
        <dbReference type="ARBA" id="ARBA00022833"/>
    </source>
</evidence>
<evidence type="ECO:0000313" key="10">
    <source>
        <dbReference type="EMBL" id="KAK2710555.1"/>
    </source>
</evidence>
<feature type="domain" description="BRE1A/B-like" evidence="9">
    <location>
        <begin position="347"/>
        <end position="496"/>
    </location>
</feature>
<dbReference type="GO" id="GO:0005634">
    <property type="term" value="C:nucleus"/>
    <property type="evidence" value="ECO:0007669"/>
    <property type="project" value="UniProtKB-SubCell"/>
</dbReference>
<dbReference type="EC" id="2.3.2.27" evidence="6"/>
<dbReference type="InterPro" id="IPR013956">
    <property type="entry name" value="E3_ubiquit_lig_Bre1"/>
</dbReference>
<feature type="region of interest" description="Disordered" evidence="8">
    <location>
        <begin position="505"/>
        <end position="560"/>
    </location>
</feature>
<keyword evidence="6 7" id="KW-0175">Coiled coil</keyword>
<feature type="compositionally biased region" description="Basic and acidic residues" evidence="8">
    <location>
        <begin position="506"/>
        <end position="528"/>
    </location>
</feature>
<evidence type="ECO:0000313" key="11">
    <source>
        <dbReference type="Proteomes" id="UP001187531"/>
    </source>
</evidence>
<evidence type="ECO:0000256" key="7">
    <source>
        <dbReference type="SAM" id="Coils"/>
    </source>
</evidence>
<comment type="catalytic activity">
    <reaction evidence="6">
        <text>S-ubiquitinyl-[E2 ubiquitin-conjugating enzyme]-L-cysteine + [acceptor protein]-L-lysine = [E2 ubiquitin-conjugating enzyme]-L-cysteine + N(6)-ubiquitinyl-[acceptor protein]-L-lysine.</text>
        <dbReference type="EC" id="2.3.2.27"/>
    </reaction>
</comment>
<evidence type="ECO:0000256" key="1">
    <source>
        <dbReference type="ARBA" id="ARBA00004123"/>
    </source>
</evidence>
<name>A0AA88HJL1_ARTSF</name>
<dbReference type="GO" id="GO:0033503">
    <property type="term" value="C:HULC complex"/>
    <property type="evidence" value="ECO:0007669"/>
    <property type="project" value="TreeGrafter"/>
</dbReference>
<dbReference type="Pfam" id="PF26052">
    <property type="entry name" value="BRE1B"/>
    <property type="match status" value="1"/>
</dbReference>
<evidence type="ECO:0000256" key="6">
    <source>
        <dbReference type="RuleBase" id="RU365038"/>
    </source>
</evidence>
<evidence type="ECO:0000256" key="5">
    <source>
        <dbReference type="ARBA" id="ARBA00023242"/>
    </source>
</evidence>
<dbReference type="Proteomes" id="UP001187531">
    <property type="component" value="Unassembled WGS sequence"/>
</dbReference>
<comment type="pathway">
    <text evidence="6">Protein modification; protein ubiquitination.</text>
</comment>
<feature type="region of interest" description="Disordered" evidence="8">
    <location>
        <begin position="1"/>
        <end position="26"/>
    </location>
</feature>
<sequence>MSQKRPVEDQSSAEESPPAKKVQFEPVQIGPVSSLEEMDMKTLQFQNKKLSQRLELRLKTEVELKQRIEQLEKRQIQDDTVLNLVNRYWNMFNEDVRIILQRFDAEVVEETDASDDESTNSFLALLSTWDRTELDEKLASRVQVSSSAVAKIIRAFERLLGSRNKLALALKGESLNESDEAPPLEESVKEMIVELQDENKKLHSLNSTLHEKNHTLALKNKELQEQLTARETETAELKNRLDDIQYEFDRIRRSNHNLEHNLADALEKLKQYQAITPCIGGSGTDDKPISKLTNYNKGKVEELVRELEEQKELSANRLAELDKLHQDYKSVLQQLEHLKMDIKQLPESVIVETTEYKCLQSQFSVLYNESMALKTQLDEARIQLNSVKNAHLRQIEQMEAEELIRQKQLRTEVITLEDMLAQVRKEYEMLRIEFEQQLAANEQTGPINREMRHLITSLQNHNLQLKGEIGRYKRKYREVAVDLSKTRKEAEETQNKITTLEQQLSAKEEEIQASSMKEERKPEVKIEGNDDPEASEQKGKIEDKLDLEHSSGDEVKKETKNEKVVLVESEIVRDLKSQLK</sequence>
<keyword evidence="4 6" id="KW-0862">Zinc</keyword>
<keyword evidence="2 6" id="KW-0479">Metal-binding</keyword>
<feature type="coiled-coil region" evidence="7">
    <location>
        <begin position="370"/>
        <end position="440"/>
    </location>
</feature>
<dbReference type="GO" id="GO:0006325">
    <property type="term" value="P:chromatin organization"/>
    <property type="evidence" value="ECO:0007669"/>
    <property type="project" value="UniProtKB-KW"/>
</dbReference>
<comment type="similarity">
    <text evidence="6">Belongs to the BRE1 family.</text>
</comment>
<evidence type="ECO:0000256" key="8">
    <source>
        <dbReference type="SAM" id="MobiDB-lite"/>
    </source>
</evidence>
<comment type="subcellular location">
    <subcellularLocation>
        <location evidence="1 6">Nucleus</location>
    </subcellularLocation>
</comment>
<evidence type="ECO:0000256" key="3">
    <source>
        <dbReference type="ARBA" id="ARBA00022771"/>
    </source>
</evidence>
<evidence type="ECO:0000256" key="2">
    <source>
        <dbReference type="ARBA" id="ARBA00022723"/>
    </source>
</evidence>
<reference evidence="10" key="1">
    <citation type="submission" date="2023-07" db="EMBL/GenBank/DDBJ databases">
        <title>Chromosome-level genome assembly of Artemia franciscana.</title>
        <authorList>
            <person name="Jo E."/>
        </authorList>
    </citation>
    <scope>NUCLEOTIDE SEQUENCE</scope>
    <source>
        <tissue evidence="10">Whole body</tissue>
    </source>
</reference>
<keyword evidence="5 6" id="KW-0539">Nucleus</keyword>
<gene>
    <name evidence="10" type="ORF">QYM36_011922</name>
</gene>
<dbReference type="EMBL" id="JAVRJZ010000016">
    <property type="protein sequence ID" value="KAK2710555.1"/>
    <property type="molecule type" value="Genomic_DNA"/>
</dbReference>
<keyword evidence="11" id="KW-1185">Reference proteome</keyword>
<comment type="caution">
    <text evidence="10">The sequence shown here is derived from an EMBL/GenBank/DDBJ whole genome shotgun (WGS) entry which is preliminary data.</text>
</comment>
<dbReference type="InterPro" id="IPR058642">
    <property type="entry name" value="BRE1A/B-like_dom"/>
</dbReference>
<dbReference type="GO" id="GO:0008270">
    <property type="term" value="F:zinc ion binding"/>
    <property type="evidence" value="ECO:0007669"/>
    <property type="project" value="UniProtKB-KW"/>
</dbReference>
<protein>
    <recommendedName>
        <fullName evidence="6">E3 ubiquitin protein ligase</fullName>
        <ecNumber evidence="6">2.3.2.27</ecNumber>
    </recommendedName>
</protein>
<keyword evidence="6" id="KW-0156">Chromatin regulator</keyword>
<dbReference type="PANTHER" id="PTHR23163:SF0">
    <property type="entry name" value="E3 UBIQUITIN-PROTEIN LIGASE BRE1"/>
    <property type="match status" value="1"/>
</dbReference>